<dbReference type="InterPro" id="IPR003779">
    <property type="entry name" value="CMD-like"/>
</dbReference>
<gene>
    <name evidence="2" type="ORF">D1632_15040</name>
</gene>
<proteinExistence type="predicted"/>
<dbReference type="Proteomes" id="UP000267524">
    <property type="component" value="Unassembled WGS sequence"/>
</dbReference>
<dbReference type="Pfam" id="PF02627">
    <property type="entry name" value="CMD"/>
    <property type="match status" value="1"/>
</dbReference>
<dbReference type="PANTHER" id="PTHR34846">
    <property type="entry name" value="4-CARBOXYMUCONOLACTONE DECARBOXYLASE FAMILY PROTEIN (AFU_ORTHOLOGUE AFUA_6G11590)"/>
    <property type="match status" value="1"/>
</dbReference>
<organism evidence="2 3">
    <name type="scientific">Chryseobacterium nematophagum</name>
    <dbReference type="NCBI Taxonomy" id="2305228"/>
    <lineage>
        <taxon>Bacteria</taxon>
        <taxon>Pseudomonadati</taxon>
        <taxon>Bacteroidota</taxon>
        <taxon>Flavobacteriia</taxon>
        <taxon>Flavobacteriales</taxon>
        <taxon>Weeksellaceae</taxon>
        <taxon>Chryseobacterium group</taxon>
        <taxon>Chryseobacterium</taxon>
    </lineage>
</organism>
<dbReference type="Gene3D" id="1.20.1290.10">
    <property type="entry name" value="AhpD-like"/>
    <property type="match status" value="1"/>
</dbReference>
<evidence type="ECO:0000259" key="1">
    <source>
        <dbReference type="Pfam" id="PF02627"/>
    </source>
</evidence>
<evidence type="ECO:0000313" key="3">
    <source>
        <dbReference type="Proteomes" id="UP000267524"/>
    </source>
</evidence>
<protein>
    <submittedName>
        <fullName evidence="2">Carboxymuconolactone decarboxylase family protein</fullName>
    </submittedName>
</protein>
<dbReference type="EMBL" id="QWIV01000014">
    <property type="protein sequence ID" value="RMZ58884.1"/>
    <property type="molecule type" value="Genomic_DNA"/>
</dbReference>
<dbReference type="GO" id="GO:0051920">
    <property type="term" value="F:peroxiredoxin activity"/>
    <property type="evidence" value="ECO:0007669"/>
    <property type="project" value="InterPro"/>
</dbReference>
<sequence>MSARFNMATAHATAYKAMLGLEGALQNSFLNPLQKELLKIRSSQINACAFCLDMHTKDALKYGETPQRIFLLNAWREAKELYTEEEQVLLMMAEEITLINQKGLSEETYQHAKKFFDESQIAQIIMAVVTINAWNRIAISTHLPIGG</sequence>
<comment type="caution">
    <text evidence="2">The sequence shown here is derived from an EMBL/GenBank/DDBJ whole genome shotgun (WGS) entry which is preliminary data.</text>
</comment>
<reference evidence="2 3" key="1">
    <citation type="submission" date="2018-08" db="EMBL/GenBank/DDBJ databases">
        <title>Chryseobacterium nematophagum: a novel matrix digesting pathogen of nematodes.</title>
        <authorList>
            <person name="Page A."/>
            <person name="Roberts M."/>
            <person name="Felix M.-A."/>
            <person name="Weir W."/>
        </authorList>
    </citation>
    <scope>NUCLEOTIDE SEQUENCE [LARGE SCALE GENOMIC DNA]</scope>
    <source>
        <strain evidence="2 3">JUb275</strain>
    </source>
</reference>
<dbReference type="InterPro" id="IPR029032">
    <property type="entry name" value="AhpD-like"/>
</dbReference>
<dbReference type="NCBIfam" id="TIGR00778">
    <property type="entry name" value="ahpD_dom"/>
    <property type="match status" value="1"/>
</dbReference>
<keyword evidence="3" id="KW-1185">Reference proteome</keyword>
<dbReference type="AlphaFoldDB" id="A0A3M7LA27"/>
<dbReference type="PANTHER" id="PTHR34846:SF10">
    <property type="entry name" value="CYTOPLASMIC PROTEIN"/>
    <property type="match status" value="1"/>
</dbReference>
<feature type="domain" description="Carboxymuconolactone decarboxylase-like" evidence="1">
    <location>
        <begin position="14"/>
        <end position="89"/>
    </location>
</feature>
<dbReference type="RefSeq" id="WP_122548031.1">
    <property type="nucleotide sequence ID" value="NZ_QWIV01000014.1"/>
</dbReference>
<evidence type="ECO:0000313" key="2">
    <source>
        <dbReference type="EMBL" id="RMZ58884.1"/>
    </source>
</evidence>
<dbReference type="SUPFAM" id="SSF69118">
    <property type="entry name" value="AhpD-like"/>
    <property type="match status" value="1"/>
</dbReference>
<name>A0A3M7LA27_9FLAO</name>
<dbReference type="InterPro" id="IPR004675">
    <property type="entry name" value="AhpD_core"/>
</dbReference>
<accession>A0A3M7LA27</accession>